<reference evidence="2" key="1">
    <citation type="submission" date="2022-10" db="EMBL/GenBank/DDBJ databases">
        <title>Completed Genome Sequence of two octocoral isolated bacterium, Endozoicomonas euniceicola EF212T and Endozoicomonas gorgoniicola PS125T.</title>
        <authorList>
            <person name="Chiou Y.-J."/>
            <person name="Chen Y.-H."/>
        </authorList>
    </citation>
    <scope>NUCLEOTIDE SEQUENCE</scope>
    <source>
        <strain evidence="2">EF212</strain>
    </source>
</reference>
<proteinExistence type="predicted"/>
<evidence type="ECO:0000313" key="3">
    <source>
        <dbReference type="Proteomes" id="UP001163255"/>
    </source>
</evidence>
<keyword evidence="3" id="KW-1185">Reference proteome</keyword>
<protein>
    <submittedName>
        <fullName evidence="2">Uncharacterized protein</fullName>
    </submittedName>
</protein>
<gene>
    <name evidence="2" type="ORF">NX720_10145</name>
</gene>
<dbReference type="Proteomes" id="UP001163255">
    <property type="component" value="Chromosome"/>
</dbReference>
<organism evidence="2 3">
    <name type="scientific">Endozoicomonas euniceicola</name>
    <dbReference type="NCBI Taxonomy" id="1234143"/>
    <lineage>
        <taxon>Bacteria</taxon>
        <taxon>Pseudomonadati</taxon>
        <taxon>Pseudomonadota</taxon>
        <taxon>Gammaproteobacteria</taxon>
        <taxon>Oceanospirillales</taxon>
        <taxon>Endozoicomonadaceae</taxon>
        <taxon>Endozoicomonas</taxon>
    </lineage>
</organism>
<sequence length="358" mass="39920">MMIRPANGQGKDFELQPVYNDDSDEQPAEQDKAFKQNNEARKRNLYWLTFSVPHNDSGTGISERDVSFLVELSGPERVITQQDSVPRHPASLSAQGRRIITDPANQPCCSHDIVQETPRQPESEHHPAPIRMSRESIDTFIMIARSLRGHVHRLIDQRNCLQDLLQFALICSNCRRRHHTSIMCTCGCGVICGLASSKVIADECAVSTAVQASASAASAVCCSLLCCLTVACCFKHVHFQPSELIISIKHELPPYGKLPETGIREDVQEGLRRIISSFDRIGSSPALISLNSTAHNNGVIVTDLIIEIRAPFEARSLMTKFLKYYGLTDIMNIQNIMIGYSFNNNDFELSDSEFQSQQ</sequence>
<dbReference type="EMBL" id="CP103300">
    <property type="protein sequence ID" value="UYM18238.1"/>
    <property type="molecule type" value="Genomic_DNA"/>
</dbReference>
<dbReference type="RefSeq" id="WP_262600993.1">
    <property type="nucleotide sequence ID" value="NZ_CP103300.1"/>
</dbReference>
<accession>A0ABY6H1X9</accession>
<evidence type="ECO:0000313" key="2">
    <source>
        <dbReference type="EMBL" id="UYM18238.1"/>
    </source>
</evidence>
<feature type="region of interest" description="Disordered" evidence="1">
    <location>
        <begin position="1"/>
        <end position="30"/>
    </location>
</feature>
<name>A0ABY6H1X9_9GAMM</name>
<evidence type="ECO:0000256" key="1">
    <source>
        <dbReference type="SAM" id="MobiDB-lite"/>
    </source>
</evidence>